<organism evidence="8 9">
    <name type="scientific">Nocardia mangyaensis</name>
    <dbReference type="NCBI Taxonomy" id="2213200"/>
    <lineage>
        <taxon>Bacteria</taxon>
        <taxon>Bacillati</taxon>
        <taxon>Actinomycetota</taxon>
        <taxon>Actinomycetes</taxon>
        <taxon>Mycobacteriales</taxon>
        <taxon>Nocardiaceae</taxon>
        <taxon>Nocardia</taxon>
    </lineage>
</organism>
<feature type="domain" description="Acyl-CoA dehydrogenase/oxidase C-terminal" evidence="6">
    <location>
        <begin position="234"/>
        <end position="366"/>
    </location>
</feature>
<evidence type="ECO:0000256" key="2">
    <source>
        <dbReference type="ARBA" id="ARBA00009347"/>
    </source>
</evidence>
<dbReference type="InterPro" id="IPR037069">
    <property type="entry name" value="AcylCoA_DH/ox_N_sf"/>
</dbReference>
<dbReference type="InterPro" id="IPR009100">
    <property type="entry name" value="AcylCoA_DH/oxidase_NM_dom_sf"/>
</dbReference>
<gene>
    <name evidence="8" type="ORF">BOX37_14295</name>
</gene>
<keyword evidence="5" id="KW-0560">Oxidoreductase</keyword>
<dbReference type="Pfam" id="PF00441">
    <property type="entry name" value="Acyl-CoA_dh_1"/>
    <property type="match status" value="1"/>
</dbReference>
<dbReference type="InterPro" id="IPR046373">
    <property type="entry name" value="Acyl-CoA_Oxase/DH_mid-dom_sf"/>
</dbReference>
<dbReference type="PANTHER" id="PTHR43884">
    <property type="entry name" value="ACYL-COA DEHYDROGENASE"/>
    <property type="match status" value="1"/>
</dbReference>
<dbReference type="InterPro" id="IPR009075">
    <property type="entry name" value="AcylCo_DH/oxidase_C"/>
</dbReference>
<accession>A0A1J0VSD3</accession>
<dbReference type="SUPFAM" id="SSF56645">
    <property type="entry name" value="Acyl-CoA dehydrogenase NM domain-like"/>
    <property type="match status" value="1"/>
</dbReference>
<evidence type="ECO:0000256" key="5">
    <source>
        <dbReference type="ARBA" id="ARBA00023002"/>
    </source>
</evidence>
<dbReference type="EMBL" id="CP018082">
    <property type="protein sequence ID" value="APE34922.1"/>
    <property type="molecule type" value="Genomic_DNA"/>
</dbReference>
<proteinExistence type="inferred from homology"/>
<evidence type="ECO:0000259" key="7">
    <source>
        <dbReference type="Pfam" id="PF02771"/>
    </source>
</evidence>
<dbReference type="SUPFAM" id="SSF47203">
    <property type="entry name" value="Acyl-CoA dehydrogenase C-terminal domain-like"/>
    <property type="match status" value="1"/>
</dbReference>
<feature type="domain" description="Acyl-CoA dehydrogenase/oxidase N-terminal" evidence="7">
    <location>
        <begin position="6"/>
        <end position="118"/>
    </location>
</feature>
<comment type="cofactor">
    <cofactor evidence="1">
        <name>FAD</name>
        <dbReference type="ChEBI" id="CHEBI:57692"/>
    </cofactor>
</comment>
<keyword evidence="9" id="KW-1185">Reference proteome</keyword>
<dbReference type="Proteomes" id="UP000183810">
    <property type="component" value="Chromosome"/>
</dbReference>
<dbReference type="GO" id="GO:0050660">
    <property type="term" value="F:flavin adenine dinucleotide binding"/>
    <property type="evidence" value="ECO:0007669"/>
    <property type="project" value="InterPro"/>
</dbReference>
<dbReference type="Gene3D" id="2.40.110.10">
    <property type="entry name" value="Butyryl-CoA Dehydrogenase, subunit A, domain 2"/>
    <property type="match status" value="1"/>
</dbReference>
<protein>
    <submittedName>
        <fullName evidence="8">Acyl-CoA dehydrogenase</fullName>
    </submittedName>
</protein>
<evidence type="ECO:0000256" key="3">
    <source>
        <dbReference type="ARBA" id="ARBA00022630"/>
    </source>
</evidence>
<evidence type="ECO:0000259" key="6">
    <source>
        <dbReference type="Pfam" id="PF00441"/>
    </source>
</evidence>
<dbReference type="CDD" id="cd00567">
    <property type="entry name" value="ACAD"/>
    <property type="match status" value="1"/>
</dbReference>
<evidence type="ECO:0000313" key="8">
    <source>
        <dbReference type="EMBL" id="APE34922.1"/>
    </source>
</evidence>
<comment type="similarity">
    <text evidence="2">Belongs to the acyl-CoA dehydrogenase family.</text>
</comment>
<dbReference type="PANTHER" id="PTHR43884:SF20">
    <property type="entry name" value="ACYL-COA DEHYDROGENASE FADE28"/>
    <property type="match status" value="1"/>
</dbReference>
<dbReference type="Gene3D" id="1.10.540.10">
    <property type="entry name" value="Acyl-CoA dehydrogenase/oxidase, N-terminal domain"/>
    <property type="match status" value="1"/>
</dbReference>
<dbReference type="Gene3D" id="1.20.140.10">
    <property type="entry name" value="Butyryl-CoA Dehydrogenase, subunit A, domain 3"/>
    <property type="match status" value="1"/>
</dbReference>
<dbReference type="KEGG" id="nsl:BOX37_14295"/>
<dbReference type="Pfam" id="PF02771">
    <property type="entry name" value="Acyl-CoA_dh_N"/>
    <property type="match status" value="1"/>
</dbReference>
<dbReference type="InterPro" id="IPR036250">
    <property type="entry name" value="AcylCo_DH-like_C"/>
</dbReference>
<sequence>MDFTFTPEQALLRDTVRSVLTRFYTPERRAEVVADDPGWDPKVWAAFAEIGLLGLTVPIEDGGIGGGPVETMLAMEELGRTLAPEPVFDGALLPAFLISRAGTPEQRARLLPGIVEGEHVFAFAHAEPGVRWPYPRLTTLAVEGGARWTLTGRKTLVPQGDRAHRLIVSAVVPTGGTALFLVDPRDPAVVPTAYRTYDGRRGADLELRGAPAELLGTSLDAGEVIGEAVIATQAALGAEAVGAMAEALRLTTDYLKTRKQFGVALRMFQTLTHRAADMYVSLELARSMSLYAAMSLADGLVDETVASRAKLRIGRSGRHIGQEAIQLHGGIGMTAEYPVGHYTARLTAIEHTLGDSSDHLRQLAGRLGEQRQAAS</sequence>
<keyword evidence="4" id="KW-0274">FAD</keyword>
<name>A0A1J0VSD3_9NOCA</name>
<dbReference type="InterPro" id="IPR013786">
    <property type="entry name" value="AcylCoA_DH/ox_N"/>
</dbReference>
<evidence type="ECO:0000313" key="9">
    <source>
        <dbReference type="Proteomes" id="UP000183810"/>
    </source>
</evidence>
<evidence type="ECO:0000256" key="1">
    <source>
        <dbReference type="ARBA" id="ARBA00001974"/>
    </source>
</evidence>
<keyword evidence="3" id="KW-0285">Flavoprotein</keyword>
<evidence type="ECO:0000256" key="4">
    <source>
        <dbReference type="ARBA" id="ARBA00022827"/>
    </source>
</evidence>
<dbReference type="OrthoDB" id="7328575at2"/>
<dbReference type="AlphaFoldDB" id="A0A1J0VSD3"/>
<reference evidence="8" key="1">
    <citation type="submission" date="2016-11" db="EMBL/GenBank/DDBJ databases">
        <authorList>
            <person name="Jaros S."/>
            <person name="Januszkiewicz K."/>
            <person name="Wedrychowicz H."/>
        </authorList>
    </citation>
    <scope>NUCLEOTIDE SEQUENCE [LARGE SCALE GENOMIC DNA]</scope>
    <source>
        <strain evidence="8">Y48</strain>
    </source>
</reference>
<dbReference type="GO" id="GO:0003995">
    <property type="term" value="F:acyl-CoA dehydrogenase activity"/>
    <property type="evidence" value="ECO:0007669"/>
    <property type="project" value="TreeGrafter"/>
</dbReference>
<dbReference type="RefSeq" id="WP_071928108.1">
    <property type="nucleotide sequence ID" value="NZ_CP018082.1"/>
</dbReference>